<dbReference type="InterPro" id="IPR014562">
    <property type="entry name" value="UCP030959_TPR_rpt-cont"/>
</dbReference>
<dbReference type="Pfam" id="PF07721">
    <property type="entry name" value="TPR_4"/>
    <property type="match status" value="2"/>
</dbReference>
<keyword evidence="4" id="KW-1185">Reference proteome</keyword>
<dbReference type="AlphaFoldDB" id="A0A1M5LDQ4"/>
<keyword evidence="1" id="KW-0175">Coiled coil</keyword>
<protein>
    <recommendedName>
        <fullName evidence="5">Cardiolipin synthase N-terminal domain-containing protein</fullName>
    </recommendedName>
</protein>
<dbReference type="Proteomes" id="UP000184212">
    <property type="component" value="Unassembled WGS sequence"/>
</dbReference>
<reference evidence="3 4" key="1">
    <citation type="submission" date="2016-11" db="EMBL/GenBank/DDBJ databases">
        <authorList>
            <person name="Jaros S."/>
            <person name="Januszkiewicz K."/>
            <person name="Wedrychowicz H."/>
        </authorList>
    </citation>
    <scope>NUCLEOTIDE SEQUENCE [LARGE SCALE GENOMIC DNA]</scope>
    <source>
        <strain evidence="3 4">DSM 24574</strain>
    </source>
</reference>
<name>A0A1M5LDQ4_9BACT</name>
<keyword evidence="2" id="KW-0472">Membrane</keyword>
<dbReference type="InterPro" id="IPR011990">
    <property type="entry name" value="TPR-like_helical_dom_sf"/>
</dbReference>
<feature type="transmembrane region" description="Helical" evidence="2">
    <location>
        <begin position="29"/>
        <end position="46"/>
    </location>
</feature>
<dbReference type="Gene3D" id="1.25.40.10">
    <property type="entry name" value="Tetratricopeptide repeat domain"/>
    <property type="match status" value="1"/>
</dbReference>
<accession>A0A1M5LDQ4</accession>
<evidence type="ECO:0000256" key="2">
    <source>
        <dbReference type="SAM" id="Phobius"/>
    </source>
</evidence>
<dbReference type="EMBL" id="FQWQ01000001">
    <property type="protein sequence ID" value="SHG63242.1"/>
    <property type="molecule type" value="Genomic_DNA"/>
</dbReference>
<dbReference type="PIRSF" id="PIRSF030959">
    <property type="entry name" value="UCP030959"/>
    <property type="match status" value="1"/>
</dbReference>
<feature type="coiled-coil region" evidence="1">
    <location>
        <begin position="197"/>
        <end position="224"/>
    </location>
</feature>
<dbReference type="OrthoDB" id="794036at2"/>
<dbReference type="STRING" id="947013.SAMN04488109_1159"/>
<sequence length="245" mass="28874">MFLGFYTPVLVLQGFCLYHAYQRNSEQRWYWLIIFFPAVGCAIYLYHNFYNRRNIQSIAESVKTVTNSNYRLEQLEKAVRFNNSLANKTMLADAYLHLGRPKEAINLYIDCLQGFMADDPILRMKLLQAYYLDGNHDAVADMGSRLVNEKTFRDTEEGIAYAWSLHHLGRTDEAQAQFEVMDRTFTNYRQRLEYCKFLRLTNQHEALNQKLVELLEEIAHMTSTERRIKRDVIREIKEMNATVSA</sequence>
<organism evidence="3 4">
    <name type="scientific">Chryseolinea serpens</name>
    <dbReference type="NCBI Taxonomy" id="947013"/>
    <lineage>
        <taxon>Bacteria</taxon>
        <taxon>Pseudomonadati</taxon>
        <taxon>Bacteroidota</taxon>
        <taxon>Cytophagia</taxon>
        <taxon>Cytophagales</taxon>
        <taxon>Fulvivirgaceae</taxon>
        <taxon>Chryseolinea</taxon>
    </lineage>
</organism>
<dbReference type="InterPro" id="IPR011717">
    <property type="entry name" value="TPR-4"/>
</dbReference>
<dbReference type="SUPFAM" id="SSF48452">
    <property type="entry name" value="TPR-like"/>
    <property type="match status" value="1"/>
</dbReference>
<dbReference type="GO" id="GO:0042802">
    <property type="term" value="F:identical protein binding"/>
    <property type="evidence" value="ECO:0007669"/>
    <property type="project" value="InterPro"/>
</dbReference>
<evidence type="ECO:0000313" key="4">
    <source>
        <dbReference type="Proteomes" id="UP000184212"/>
    </source>
</evidence>
<proteinExistence type="predicted"/>
<keyword evidence="2" id="KW-1133">Transmembrane helix</keyword>
<keyword evidence="2" id="KW-0812">Transmembrane</keyword>
<evidence type="ECO:0000313" key="3">
    <source>
        <dbReference type="EMBL" id="SHG63242.1"/>
    </source>
</evidence>
<gene>
    <name evidence="3" type="ORF">SAMN04488109_1159</name>
</gene>
<evidence type="ECO:0008006" key="5">
    <source>
        <dbReference type="Google" id="ProtNLM"/>
    </source>
</evidence>
<evidence type="ECO:0000256" key="1">
    <source>
        <dbReference type="SAM" id="Coils"/>
    </source>
</evidence>
<dbReference type="RefSeq" id="WP_073131875.1">
    <property type="nucleotide sequence ID" value="NZ_FQWQ01000001.1"/>
</dbReference>